<protein>
    <recommendedName>
        <fullName evidence="2">USP domain-containing protein</fullName>
    </recommendedName>
</protein>
<evidence type="ECO:0000256" key="1">
    <source>
        <dbReference type="SAM" id="Coils"/>
    </source>
</evidence>
<dbReference type="AlphaFoldDB" id="A0A7S0HZK6"/>
<gene>
    <name evidence="3" type="ORF">HPHI1048_LOCUS22719</name>
</gene>
<dbReference type="PROSITE" id="PS50235">
    <property type="entry name" value="USP_3"/>
    <property type="match status" value="1"/>
</dbReference>
<organism evidence="3">
    <name type="scientific">Hanusia phi</name>
    <dbReference type="NCBI Taxonomy" id="3032"/>
    <lineage>
        <taxon>Eukaryota</taxon>
        <taxon>Cryptophyceae</taxon>
        <taxon>Pyrenomonadales</taxon>
        <taxon>Geminigeraceae</taxon>
        <taxon>Hanusia</taxon>
    </lineage>
</organism>
<dbReference type="Gene3D" id="3.90.70.10">
    <property type="entry name" value="Cysteine proteinases"/>
    <property type="match status" value="1"/>
</dbReference>
<dbReference type="PANTHER" id="PTHR24006:SF827">
    <property type="entry name" value="UBIQUITIN CARBOXYL-TERMINAL HYDROLASE 34"/>
    <property type="match status" value="1"/>
</dbReference>
<dbReference type="InterPro" id="IPR028889">
    <property type="entry name" value="USP"/>
</dbReference>
<feature type="coiled-coil region" evidence="1">
    <location>
        <begin position="250"/>
        <end position="277"/>
    </location>
</feature>
<reference evidence="3" key="1">
    <citation type="submission" date="2021-01" db="EMBL/GenBank/DDBJ databases">
        <authorList>
            <person name="Corre E."/>
            <person name="Pelletier E."/>
            <person name="Niang G."/>
            <person name="Scheremetjew M."/>
            <person name="Finn R."/>
            <person name="Kale V."/>
            <person name="Holt S."/>
            <person name="Cochrane G."/>
            <person name="Meng A."/>
            <person name="Brown T."/>
            <person name="Cohen L."/>
        </authorList>
    </citation>
    <scope>NUCLEOTIDE SEQUENCE</scope>
    <source>
        <strain evidence="3">CCMP325</strain>
    </source>
</reference>
<name>A0A7S0HZK6_9CRYP</name>
<dbReference type="InterPro" id="IPR038765">
    <property type="entry name" value="Papain-like_cys_pep_sf"/>
</dbReference>
<dbReference type="PROSITE" id="PS00973">
    <property type="entry name" value="USP_2"/>
    <property type="match status" value="1"/>
</dbReference>
<dbReference type="GO" id="GO:0004843">
    <property type="term" value="F:cysteine-type deubiquitinase activity"/>
    <property type="evidence" value="ECO:0007669"/>
    <property type="project" value="InterPro"/>
</dbReference>
<dbReference type="GO" id="GO:0016579">
    <property type="term" value="P:protein deubiquitination"/>
    <property type="evidence" value="ECO:0007669"/>
    <property type="project" value="InterPro"/>
</dbReference>
<dbReference type="InterPro" id="IPR018200">
    <property type="entry name" value="USP_CS"/>
</dbReference>
<accession>A0A7S0HZK6</accession>
<dbReference type="GO" id="GO:0005634">
    <property type="term" value="C:nucleus"/>
    <property type="evidence" value="ECO:0007669"/>
    <property type="project" value="TreeGrafter"/>
</dbReference>
<evidence type="ECO:0000313" key="3">
    <source>
        <dbReference type="EMBL" id="CAD8506676.1"/>
    </source>
</evidence>
<sequence>MQNLLDSSGDPVQVGNQQDVSEFNHIFLQRVEEGLNFASNGQATENNTIFKGIFEGKMLQEVLTKDDKAADSKENVISSSSCEFHELILDISRGDLHGALEDYVEAQVDDYHGESSQGNQKIVKNVWIEKFPPVLTFQLQRVSYDKDIQAPVKVNDRFTFPNELFMDRYLLAHKMKLMPRRVRRNDLRQSFDHLNQKLQHVLHFTSEGLERKDVSADEYLRGAMAFVKERSEGRGLGKVDVVVDMLNSLATQVRQETQQLQSQLRDIQKQIDLLFAEFNSDRYSLFAVLVHDGLAGSGHYWVYIKRQEGWMKYSDAEVTSVEEKEVWEMSEGGQKNASAYCLMYRRDKEDDMFAIHIPELLRSEVEEDNRRLKEEIGNWDRRSAIMKFETSLNDKMQELKDINRDALKDRDTTSWYSFEAFLERGQKPDLCKHVVGVHILPQVFGPKGLEDNETRTMFESKFQSILALNPTDLTDLGSARQLYCAFLSIASAISEADKCISMLDMDNCLLLLCGAYELQHSLELELEQAASFDAEVLDRIAAVQMLFLRRLEELVGSPEQSQSQSCLFLLLALTFKVLHFNAGDVKWQGINDSWVRWKGCATRVQESTGAMDIDSLLRGAADGWKDVAFPEYRLSRVSWDEAPNVLQSLRETRRSLCQLSNDRLEYPPVSVLYRSSSRSRQLDGDLMEVEPP</sequence>
<dbReference type="InterPro" id="IPR050164">
    <property type="entry name" value="Peptidase_C19"/>
</dbReference>
<dbReference type="SUPFAM" id="SSF54001">
    <property type="entry name" value="Cysteine proteinases"/>
    <property type="match status" value="1"/>
</dbReference>
<proteinExistence type="predicted"/>
<dbReference type="GO" id="GO:0005829">
    <property type="term" value="C:cytosol"/>
    <property type="evidence" value="ECO:0007669"/>
    <property type="project" value="TreeGrafter"/>
</dbReference>
<dbReference type="Pfam" id="PF00443">
    <property type="entry name" value="UCH"/>
    <property type="match status" value="1"/>
</dbReference>
<dbReference type="PANTHER" id="PTHR24006">
    <property type="entry name" value="UBIQUITIN CARBOXYL-TERMINAL HYDROLASE"/>
    <property type="match status" value="1"/>
</dbReference>
<dbReference type="EMBL" id="HBEO01033573">
    <property type="protein sequence ID" value="CAD8506676.1"/>
    <property type="molecule type" value="Transcribed_RNA"/>
</dbReference>
<feature type="domain" description="USP" evidence="2">
    <location>
        <begin position="1"/>
        <end position="347"/>
    </location>
</feature>
<keyword evidence="1" id="KW-0175">Coiled coil</keyword>
<dbReference type="InterPro" id="IPR001394">
    <property type="entry name" value="Peptidase_C19_UCH"/>
</dbReference>
<evidence type="ECO:0000259" key="2">
    <source>
        <dbReference type="PROSITE" id="PS50235"/>
    </source>
</evidence>
<feature type="coiled-coil region" evidence="1">
    <location>
        <begin position="362"/>
        <end position="405"/>
    </location>
</feature>